<comment type="caution">
    <text evidence="7">The sequence shown here is derived from an EMBL/GenBank/DDBJ whole genome shotgun (WGS) entry which is preliminary data.</text>
</comment>
<proteinExistence type="inferred from homology"/>
<keyword evidence="2" id="KW-0813">Transport</keyword>
<keyword evidence="5" id="KW-1133">Transmembrane helix</keyword>
<evidence type="ECO:0000256" key="4">
    <source>
        <dbReference type="ARBA" id="ARBA00022840"/>
    </source>
</evidence>
<reference evidence="8" key="1">
    <citation type="journal article" date="2019" name="Int. J. Syst. Evol. Microbiol.">
        <title>The Global Catalogue of Microorganisms (GCM) 10K type strain sequencing project: providing services to taxonomists for standard genome sequencing and annotation.</title>
        <authorList>
            <consortium name="The Broad Institute Genomics Platform"/>
            <consortium name="The Broad Institute Genome Sequencing Center for Infectious Disease"/>
            <person name="Wu L."/>
            <person name="Ma J."/>
        </authorList>
    </citation>
    <scope>NUCLEOTIDE SEQUENCE [LARGE SCALE GENOMIC DNA]</scope>
    <source>
        <strain evidence="8">JCM 17593</strain>
    </source>
</reference>
<feature type="transmembrane region" description="Helical" evidence="5">
    <location>
        <begin position="12"/>
        <end position="31"/>
    </location>
</feature>
<dbReference type="EMBL" id="BAABBX010000007">
    <property type="protein sequence ID" value="GAA4186601.1"/>
    <property type="molecule type" value="Genomic_DNA"/>
</dbReference>
<evidence type="ECO:0000256" key="3">
    <source>
        <dbReference type="ARBA" id="ARBA00022741"/>
    </source>
</evidence>
<evidence type="ECO:0000313" key="7">
    <source>
        <dbReference type="EMBL" id="GAA4186601.1"/>
    </source>
</evidence>
<dbReference type="Proteomes" id="UP001500213">
    <property type="component" value="Unassembled WGS sequence"/>
</dbReference>
<protein>
    <recommendedName>
        <fullName evidence="6">ABC transporter domain-containing protein</fullName>
    </recommendedName>
</protein>
<feature type="domain" description="ABC transporter" evidence="6">
    <location>
        <begin position="111"/>
        <end position="332"/>
    </location>
</feature>
<accession>A0ABP8AMU7</accession>
<dbReference type="InterPro" id="IPR027417">
    <property type="entry name" value="P-loop_NTPase"/>
</dbReference>
<evidence type="ECO:0000256" key="2">
    <source>
        <dbReference type="ARBA" id="ARBA00022448"/>
    </source>
</evidence>
<keyword evidence="8" id="KW-1185">Reference proteome</keyword>
<dbReference type="SMART" id="SM00382">
    <property type="entry name" value="AAA"/>
    <property type="match status" value="1"/>
</dbReference>
<dbReference type="PANTHER" id="PTHR43335:SF4">
    <property type="entry name" value="ABC TRANSPORTER, ATP-BINDING PROTEIN"/>
    <property type="match status" value="1"/>
</dbReference>
<dbReference type="InterPro" id="IPR003439">
    <property type="entry name" value="ABC_transporter-like_ATP-bd"/>
</dbReference>
<dbReference type="Pfam" id="PF00005">
    <property type="entry name" value="ABC_tran"/>
    <property type="match status" value="1"/>
</dbReference>
<dbReference type="RefSeq" id="WP_344774546.1">
    <property type="nucleotide sequence ID" value="NZ_BAABBX010000007.1"/>
</dbReference>
<dbReference type="PROSITE" id="PS00211">
    <property type="entry name" value="ABC_TRANSPORTER_1"/>
    <property type="match status" value="1"/>
</dbReference>
<keyword evidence="5" id="KW-0812">Transmembrane</keyword>
<evidence type="ECO:0000256" key="5">
    <source>
        <dbReference type="SAM" id="Phobius"/>
    </source>
</evidence>
<dbReference type="Gene3D" id="3.40.50.300">
    <property type="entry name" value="P-loop containing nucleotide triphosphate hydrolases"/>
    <property type="match status" value="1"/>
</dbReference>
<evidence type="ECO:0000259" key="6">
    <source>
        <dbReference type="PROSITE" id="PS50893"/>
    </source>
</evidence>
<keyword evidence="3" id="KW-0547">Nucleotide-binding</keyword>
<gene>
    <name evidence="7" type="ORF">GCM10022288_10430</name>
</gene>
<comment type="similarity">
    <text evidence="1">Belongs to the ABC transporter superfamily.</text>
</comment>
<keyword evidence="4" id="KW-0067">ATP-binding</keyword>
<feature type="transmembrane region" description="Helical" evidence="5">
    <location>
        <begin position="43"/>
        <end position="61"/>
    </location>
</feature>
<sequence length="422" mass="44456">MKLNRSPAMVVLRVLSALELISLAAILINRFTVHLPVVTSTGGPLHGLFYVSTILLALFLPLPRASKWLAAVPGVGGVLALWRAHRHTPAPADEPPSALDLTDDQRRLAIVIADRVTATLSSDTRIGPLSFAVPRGTITGLVGPNGAGKTTALRLMCALVAPSSGSILTADDPSGAAARMGVLIDSPGLLPSLTARDNLLVLTRLAGWQPAVADQALERVEMTSAGHRSVGTFSLGMKQRIGLAAALLADPDIVILDEPTNGLDPRGKSDLRVFLRELSAEGKTVILATHALDEVEELCDHLIAMDRGRVIFQGTPAQMRRMIPETVLCRAAGPSERDAAAAAFVDAGYAVALDRDAIRVTADTGHGAVLNRLAQKAGTTLTEITAERPTLEQAFLHLTSTRATSDAHACAGNDEEDLEVPT</sequence>
<dbReference type="SUPFAM" id="SSF52540">
    <property type="entry name" value="P-loop containing nucleoside triphosphate hydrolases"/>
    <property type="match status" value="1"/>
</dbReference>
<dbReference type="PANTHER" id="PTHR43335">
    <property type="entry name" value="ABC TRANSPORTER, ATP-BINDING PROTEIN"/>
    <property type="match status" value="1"/>
</dbReference>
<dbReference type="InterPro" id="IPR003593">
    <property type="entry name" value="AAA+_ATPase"/>
</dbReference>
<evidence type="ECO:0000256" key="1">
    <source>
        <dbReference type="ARBA" id="ARBA00005417"/>
    </source>
</evidence>
<dbReference type="PROSITE" id="PS50893">
    <property type="entry name" value="ABC_TRANSPORTER_2"/>
    <property type="match status" value="1"/>
</dbReference>
<name>A0ABP8AMU7_9MICO</name>
<organism evidence="7 8">
    <name type="scientific">Gryllotalpicola kribbensis</name>
    <dbReference type="NCBI Taxonomy" id="993084"/>
    <lineage>
        <taxon>Bacteria</taxon>
        <taxon>Bacillati</taxon>
        <taxon>Actinomycetota</taxon>
        <taxon>Actinomycetes</taxon>
        <taxon>Micrococcales</taxon>
        <taxon>Microbacteriaceae</taxon>
        <taxon>Gryllotalpicola</taxon>
    </lineage>
</organism>
<dbReference type="InterPro" id="IPR017871">
    <property type="entry name" value="ABC_transporter-like_CS"/>
</dbReference>
<evidence type="ECO:0000313" key="8">
    <source>
        <dbReference type="Proteomes" id="UP001500213"/>
    </source>
</evidence>
<keyword evidence="5" id="KW-0472">Membrane</keyword>